<dbReference type="EMBL" id="JAVNWW010000001">
    <property type="protein sequence ID" value="MDU0808223.1"/>
    <property type="molecule type" value="Genomic_DNA"/>
</dbReference>
<evidence type="ECO:0000256" key="2">
    <source>
        <dbReference type="ARBA" id="ARBA00008639"/>
    </source>
</evidence>
<dbReference type="RefSeq" id="WP_316070336.1">
    <property type="nucleotide sequence ID" value="NZ_JAVNWW010000001.1"/>
</dbReference>
<evidence type="ECO:0000259" key="4">
    <source>
        <dbReference type="Pfam" id="PF00291"/>
    </source>
</evidence>
<dbReference type="SUPFAM" id="SSF53686">
    <property type="entry name" value="Tryptophan synthase beta subunit-like PLP-dependent enzymes"/>
    <property type="match status" value="1"/>
</dbReference>
<name>A0ABU3TQU0_9BACT</name>
<protein>
    <submittedName>
        <fullName evidence="5">Pyridoxal-phosphate dependent enzyme</fullName>
    </submittedName>
</protein>
<keyword evidence="3" id="KW-0663">Pyridoxal phosphate</keyword>
<keyword evidence="6" id="KW-1185">Reference proteome</keyword>
<reference evidence="5 6" key="1">
    <citation type="submission" date="2023-09" db="EMBL/GenBank/DDBJ databases">
        <title>Aquirufa genomes.</title>
        <authorList>
            <person name="Pitt A."/>
        </authorList>
    </citation>
    <scope>NUCLEOTIDE SEQUENCE [LARGE SCALE GENOMIC DNA]</scope>
    <source>
        <strain evidence="5 6">LEOWEIH-7C</strain>
    </source>
</reference>
<dbReference type="PANTHER" id="PTHR43780:SF2">
    <property type="entry name" value="1-AMINOCYCLOPROPANE-1-CARBOXYLATE DEAMINASE-RELATED"/>
    <property type="match status" value="1"/>
</dbReference>
<comment type="caution">
    <text evidence="5">The sequence shown here is derived from an EMBL/GenBank/DDBJ whole genome shotgun (WGS) entry which is preliminary data.</text>
</comment>
<accession>A0ABU3TQU0</accession>
<dbReference type="PANTHER" id="PTHR43780">
    <property type="entry name" value="1-AMINOCYCLOPROPANE-1-CARBOXYLATE DEAMINASE-RELATED"/>
    <property type="match status" value="1"/>
</dbReference>
<comment type="cofactor">
    <cofactor evidence="1">
        <name>pyridoxal 5'-phosphate</name>
        <dbReference type="ChEBI" id="CHEBI:597326"/>
    </cofactor>
</comment>
<dbReference type="Gene3D" id="3.40.50.1100">
    <property type="match status" value="2"/>
</dbReference>
<evidence type="ECO:0000313" key="5">
    <source>
        <dbReference type="EMBL" id="MDU0808223.1"/>
    </source>
</evidence>
<sequence length="288" mass="32557">MDILQFEKQSLRLPSAIDEIHDELFEQKHVRVYVKRDDLIHPIISGNKWRKLREYIQIAQFNGHKHVISFGGAYSNHLYALAYAGKELGISTTGIIRGDELTAESNIYLTQMKNWGMELIFINRADYQQKRIPEGFKTSDSLIIAEGGFGNAAITGIKEIVHELCDVAFDHIICTVGTGTTYLGLCDSTSKTIVHGILTLNNLTEIESNATLLNIPIQQLYSSYIFGKYANQPEELIQFCEVFSHKHQLKIEPIYTGKMFYGLYDLIQKDTFKPGSRLLALHTGGVKP</sequence>
<dbReference type="InterPro" id="IPR036052">
    <property type="entry name" value="TrpB-like_PALP_sf"/>
</dbReference>
<dbReference type="PIRSF" id="PIRSF006278">
    <property type="entry name" value="ACCD_DCysDesulf"/>
    <property type="match status" value="1"/>
</dbReference>
<evidence type="ECO:0000256" key="3">
    <source>
        <dbReference type="ARBA" id="ARBA00022898"/>
    </source>
</evidence>
<dbReference type="InterPro" id="IPR027278">
    <property type="entry name" value="ACCD_DCysDesulf"/>
</dbReference>
<dbReference type="InterPro" id="IPR001926">
    <property type="entry name" value="TrpB-like_PALP"/>
</dbReference>
<evidence type="ECO:0000313" key="6">
    <source>
        <dbReference type="Proteomes" id="UP001249959"/>
    </source>
</evidence>
<dbReference type="Proteomes" id="UP001249959">
    <property type="component" value="Unassembled WGS sequence"/>
</dbReference>
<dbReference type="Pfam" id="PF00291">
    <property type="entry name" value="PALP"/>
    <property type="match status" value="1"/>
</dbReference>
<proteinExistence type="inferred from homology"/>
<gene>
    <name evidence="5" type="ORF">PQG45_04145</name>
</gene>
<evidence type="ECO:0000256" key="1">
    <source>
        <dbReference type="ARBA" id="ARBA00001933"/>
    </source>
</evidence>
<comment type="similarity">
    <text evidence="2">Belongs to the ACC deaminase/D-cysteine desulfhydrase family.</text>
</comment>
<feature type="domain" description="Tryptophan synthase beta chain-like PALP" evidence="4">
    <location>
        <begin position="24"/>
        <end position="284"/>
    </location>
</feature>
<organism evidence="5 6">
    <name type="scientific">Aquirufa regiilacus</name>
    <dbReference type="NCBI Taxonomy" id="3024868"/>
    <lineage>
        <taxon>Bacteria</taxon>
        <taxon>Pseudomonadati</taxon>
        <taxon>Bacteroidota</taxon>
        <taxon>Cytophagia</taxon>
        <taxon>Cytophagales</taxon>
        <taxon>Flectobacillaceae</taxon>
        <taxon>Aquirufa</taxon>
    </lineage>
</organism>